<feature type="compositionally biased region" description="Low complexity" evidence="2">
    <location>
        <begin position="696"/>
        <end position="721"/>
    </location>
</feature>
<comment type="caution">
    <text evidence="6">The sequence shown here is derived from an EMBL/GenBank/DDBJ whole genome shotgun (WGS) entry which is preliminary data.</text>
</comment>
<gene>
    <name evidence="6" type="ORF">ACIO7M_15895</name>
</gene>
<sequence>MLEACGYAHVDVDVIAGTSAGGLNGVLMACHLVYGMPFGRGVRDLWLKVGDLEGLLRRSRPFLVPDSLLQGDAVFHQELCTALGRLVDEAPPGWKPPPSLRLILTATRLRPRPDRVRPTLGAPLLVGRSQACFRFRHRAALTDFPVDSKPARDAALTRLAYAARASSSFPGAFEPARVYVGHGSLLASTPPYAVDMRGVSSETGHPDPDLDGCVELVDGGVLDNIPVAWAVRAIAAAPAVRPADRWLLFLQPVPPFPPASATDPAARRGATRLVRAAAGSFAVKAGAESLRDDALELDAAEAAARYRHCAGGVLPPHLDTLGETAFARLGRYRRTVGAAEAARLIRLLADPAEVTGPDALPLPAGPDPLEPLDAHGSGAAELFARLREPAAAARLVLADGAAALPRPGHSPLPLARTVRLLLDWVRAWEDADPRADSGTVRELRRRLYAARFAVATVIAARDRLLLAAYREALAGGEPPADAAAPYRSAARSLEGLLADAPPPEAAPAKWEAWAVDLARHVTAAAPPAPFTDEAESAGTDDNPLWPLLAHLARRIGQAAPPGLDGYEALREAATVPFPDMADALAFAEVLLGPLRPDPLAEATGISFRAVSAADTSWATRRVLRELGAAPQAKDVVRAKLSGNQLNNFAAFLSVRWRMSDWTWGRLDGAASLVSAVATDERLKQRFSEAAAAEAAADTDGAAASDADAPAPSAPTADPAESVDLPRLGRLVAEATGLGGRFTNAWTADLAARPPEADAVGPWQRVRDVLTELRQREILAEELPLLLALGDGNRPPDTLPDPPPLDPGQLDEALKAFAETGSETVGGLLHFRDPRRAALRAGLLAWPAVQPAGRGLSRLPQAVLGLLKPLVWMPPLSGVLAPWNTLAAAALLWTATALATGRWGSLLPHVPVCLYAALALACGLRQVLPRSLPTAARLGLPVAAALGPPVVLGLLHGVHTPWLGPAERTVLVGACSALAAAALLAPGAGRWPLLPPVALAGGAAAALVQFGRGPLGGWWGLLVLYAVLLWATFALPWLYPRDRARTARDTGPRT</sequence>
<feature type="transmembrane region" description="Helical" evidence="3">
    <location>
        <begin position="939"/>
        <end position="957"/>
    </location>
</feature>
<evidence type="ECO:0000313" key="7">
    <source>
        <dbReference type="Proteomes" id="UP001617351"/>
    </source>
</evidence>
<dbReference type="EMBL" id="JBIUYY010000006">
    <property type="protein sequence ID" value="MFJ2822580.1"/>
    <property type="molecule type" value="Genomic_DNA"/>
</dbReference>
<feature type="domain" description="PNPLA" evidence="4">
    <location>
        <begin position="10"/>
        <end position="228"/>
    </location>
</feature>
<evidence type="ECO:0000256" key="1">
    <source>
        <dbReference type="ARBA" id="ARBA00023098"/>
    </source>
</evidence>
<dbReference type="Pfam" id="PF11856">
    <property type="entry name" value="DUF3376"/>
    <property type="match status" value="1"/>
</dbReference>
<feature type="transmembrane region" description="Helical" evidence="3">
    <location>
        <begin position="969"/>
        <end position="988"/>
    </location>
</feature>
<keyword evidence="1" id="KW-0443">Lipid metabolism</keyword>
<dbReference type="InterPro" id="IPR024282">
    <property type="entry name" value="DUF3376"/>
</dbReference>
<feature type="transmembrane region" description="Helical" evidence="3">
    <location>
        <begin position="879"/>
        <end position="898"/>
    </location>
</feature>
<feature type="region of interest" description="Disordered" evidence="2">
    <location>
        <begin position="696"/>
        <end position="724"/>
    </location>
</feature>
<dbReference type="InterPro" id="IPR016035">
    <property type="entry name" value="Acyl_Trfase/lysoPLipase"/>
</dbReference>
<evidence type="ECO:0000313" key="6">
    <source>
        <dbReference type="EMBL" id="MFJ2822580.1"/>
    </source>
</evidence>
<dbReference type="SUPFAM" id="SSF52151">
    <property type="entry name" value="FabD/lysophospholipase-like"/>
    <property type="match status" value="1"/>
</dbReference>
<keyword evidence="7" id="KW-1185">Reference proteome</keyword>
<accession>A0ABW8EKW6</accession>
<evidence type="ECO:0000259" key="4">
    <source>
        <dbReference type="Pfam" id="PF01734"/>
    </source>
</evidence>
<evidence type="ECO:0000256" key="3">
    <source>
        <dbReference type="SAM" id="Phobius"/>
    </source>
</evidence>
<dbReference type="Pfam" id="PF01734">
    <property type="entry name" value="Patatin"/>
    <property type="match status" value="1"/>
</dbReference>
<keyword evidence="3" id="KW-1133">Transmembrane helix</keyword>
<name>A0ABW8EKW6_STRT5</name>
<dbReference type="InterPro" id="IPR002641">
    <property type="entry name" value="PNPLA_dom"/>
</dbReference>
<dbReference type="Gene3D" id="3.40.1090.10">
    <property type="entry name" value="Cytosolic phospholipase A2 catalytic domain"/>
    <property type="match status" value="1"/>
</dbReference>
<evidence type="ECO:0000259" key="5">
    <source>
        <dbReference type="Pfam" id="PF11856"/>
    </source>
</evidence>
<dbReference type="Proteomes" id="UP001617351">
    <property type="component" value="Unassembled WGS sequence"/>
</dbReference>
<feature type="transmembrane region" description="Helical" evidence="3">
    <location>
        <begin position="905"/>
        <end position="927"/>
    </location>
</feature>
<feature type="domain" description="DUF3376" evidence="5">
    <location>
        <begin position="633"/>
        <end position="686"/>
    </location>
</feature>
<keyword evidence="3" id="KW-0472">Membrane</keyword>
<keyword evidence="3" id="KW-0812">Transmembrane</keyword>
<dbReference type="RefSeq" id="WP_402381274.1">
    <property type="nucleotide sequence ID" value="NZ_JBIUYY010000006.1"/>
</dbReference>
<proteinExistence type="predicted"/>
<organism evidence="6 7">
    <name type="scientific">Streptomyces toxytricini</name>
    <name type="common">Actinomyces toxytricini</name>
    <dbReference type="NCBI Taxonomy" id="67369"/>
    <lineage>
        <taxon>Bacteria</taxon>
        <taxon>Bacillati</taxon>
        <taxon>Actinomycetota</taxon>
        <taxon>Actinomycetes</taxon>
        <taxon>Kitasatosporales</taxon>
        <taxon>Streptomycetaceae</taxon>
        <taxon>Streptomyces</taxon>
    </lineage>
</organism>
<reference evidence="6 7" key="1">
    <citation type="submission" date="2024-10" db="EMBL/GenBank/DDBJ databases">
        <title>The Natural Products Discovery Center: Release of the First 8490 Sequenced Strains for Exploring Actinobacteria Biosynthetic Diversity.</title>
        <authorList>
            <person name="Kalkreuter E."/>
            <person name="Kautsar S.A."/>
            <person name="Yang D."/>
            <person name="Bader C.D."/>
            <person name="Teijaro C.N."/>
            <person name="Fluegel L."/>
            <person name="Davis C.M."/>
            <person name="Simpson J.R."/>
            <person name="Lauterbach L."/>
            <person name="Steele A.D."/>
            <person name="Gui C."/>
            <person name="Meng S."/>
            <person name="Li G."/>
            <person name="Viehrig K."/>
            <person name="Ye F."/>
            <person name="Su P."/>
            <person name="Kiefer A.F."/>
            <person name="Nichols A."/>
            <person name="Cepeda A.J."/>
            <person name="Yan W."/>
            <person name="Fan B."/>
            <person name="Jiang Y."/>
            <person name="Adhikari A."/>
            <person name="Zheng C.-J."/>
            <person name="Schuster L."/>
            <person name="Cowan T.M."/>
            <person name="Smanski M.J."/>
            <person name="Chevrette M.G."/>
            <person name="De Carvalho L.P.S."/>
            <person name="Shen B."/>
        </authorList>
    </citation>
    <scope>NUCLEOTIDE SEQUENCE [LARGE SCALE GENOMIC DNA]</scope>
    <source>
        <strain evidence="6 7">NPDC087220</strain>
    </source>
</reference>
<evidence type="ECO:0000256" key="2">
    <source>
        <dbReference type="SAM" id="MobiDB-lite"/>
    </source>
</evidence>
<feature type="transmembrane region" description="Helical" evidence="3">
    <location>
        <begin position="1017"/>
        <end position="1038"/>
    </location>
</feature>
<protein>
    <submittedName>
        <fullName evidence="6">DUF3376 domain-containing protein</fullName>
    </submittedName>
</protein>